<dbReference type="InterPro" id="IPR042242">
    <property type="entry name" value="RecO_C"/>
</dbReference>
<dbReference type="InterPro" id="IPR037278">
    <property type="entry name" value="ARFGAP/RecO"/>
</dbReference>
<dbReference type="HAMAP" id="MF_00201">
    <property type="entry name" value="RecO"/>
    <property type="match status" value="1"/>
</dbReference>
<evidence type="ECO:0000256" key="3">
    <source>
        <dbReference type="ARBA" id="ARBA00022763"/>
    </source>
</evidence>
<dbReference type="Pfam" id="PF11967">
    <property type="entry name" value="RecO_N"/>
    <property type="match status" value="1"/>
</dbReference>
<comment type="similarity">
    <text evidence="1">Belongs to the RecO family.</text>
</comment>
<dbReference type="InterPro" id="IPR012340">
    <property type="entry name" value="NA-bd_OB-fold"/>
</dbReference>
<dbReference type="Pfam" id="PF02565">
    <property type="entry name" value="RecO_C"/>
    <property type="match status" value="1"/>
</dbReference>
<organism evidence="8">
    <name type="scientific">hydrothermal vent metagenome</name>
    <dbReference type="NCBI Taxonomy" id="652676"/>
    <lineage>
        <taxon>unclassified sequences</taxon>
        <taxon>metagenomes</taxon>
        <taxon>ecological metagenomes</taxon>
    </lineage>
</organism>
<keyword evidence="5" id="KW-0234">DNA repair</keyword>
<protein>
    <recommendedName>
        <fullName evidence="2">DNA repair protein RecO</fullName>
    </recommendedName>
    <alternativeName>
        <fullName evidence="6">Recombination protein O</fullName>
    </alternativeName>
</protein>
<sequence>MPRTRLQPAYLLHHRPYRETSSILELFTAEYGRVAVVAKGVRRKKSRLQPLLQLYRPLLLSWRGRGPLYSLDQVEENGAMHSLAGISMMSGFYINELLVRLLHHEEAYPALYATYELLLQQLSQGDLGAELEWLLRQFELRLLHDLGYALNLECEVETGEVLRAEQRYHYLPEQGAVYWQGSGVGVPLHGATLLGLASGELSEPRSRREAKRLMRSMLASLLGDKPLNSRELIRQMM</sequence>
<proteinExistence type="inferred from homology"/>
<dbReference type="SUPFAM" id="SSF50249">
    <property type="entry name" value="Nucleic acid-binding proteins"/>
    <property type="match status" value="1"/>
</dbReference>
<dbReference type="PANTHER" id="PTHR33991">
    <property type="entry name" value="DNA REPAIR PROTEIN RECO"/>
    <property type="match status" value="1"/>
</dbReference>
<accession>A0A3B0Z2Z8</accession>
<evidence type="ECO:0000259" key="7">
    <source>
        <dbReference type="Pfam" id="PF11967"/>
    </source>
</evidence>
<reference evidence="8" key="1">
    <citation type="submission" date="2018-06" db="EMBL/GenBank/DDBJ databases">
        <authorList>
            <person name="Zhirakovskaya E."/>
        </authorList>
    </citation>
    <scope>NUCLEOTIDE SEQUENCE</scope>
</reference>
<evidence type="ECO:0000256" key="4">
    <source>
        <dbReference type="ARBA" id="ARBA00023172"/>
    </source>
</evidence>
<dbReference type="Gene3D" id="2.40.50.140">
    <property type="entry name" value="Nucleic acid-binding proteins"/>
    <property type="match status" value="1"/>
</dbReference>
<dbReference type="Gene3D" id="1.20.1440.120">
    <property type="entry name" value="Recombination protein O, C-terminal domain"/>
    <property type="match status" value="1"/>
</dbReference>
<evidence type="ECO:0000256" key="6">
    <source>
        <dbReference type="ARBA" id="ARBA00033409"/>
    </source>
</evidence>
<evidence type="ECO:0000256" key="2">
    <source>
        <dbReference type="ARBA" id="ARBA00021310"/>
    </source>
</evidence>
<dbReference type="NCBIfam" id="TIGR00613">
    <property type="entry name" value="reco"/>
    <property type="match status" value="1"/>
</dbReference>
<evidence type="ECO:0000256" key="5">
    <source>
        <dbReference type="ARBA" id="ARBA00023204"/>
    </source>
</evidence>
<dbReference type="GO" id="GO:0006310">
    <property type="term" value="P:DNA recombination"/>
    <property type="evidence" value="ECO:0007669"/>
    <property type="project" value="UniProtKB-KW"/>
</dbReference>
<dbReference type="PANTHER" id="PTHR33991:SF1">
    <property type="entry name" value="DNA REPAIR PROTEIN RECO"/>
    <property type="match status" value="1"/>
</dbReference>
<dbReference type="EMBL" id="UOFP01000121">
    <property type="protein sequence ID" value="VAW86051.1"/>
    <property type="molecule type" value="Genomic_DNA"/>
</dbReference>
<gene>
    <name evidence="8" type="ORF">MNBD_GAMMA18-570</name>
</gene>
<dbReference type="GO" id="GO:0043590">
    <property type="term" value="C:bacterial nucleoid"/>
    <property type="evidence" value="ECO:0007669"/>
    <property type="project" value="TreeGrafter"/>
</dbReference>
<evidence type="ECO:0000313" key="8">
    <source>
        <dbReference type="EMBL" id="VAW86051.1"/>
    </source>
</evidence>
<evidence type="ECO:0000256" key="1">
    <source>
        <dbReference type="ARBA" id="ARBA00007452"/>
    </source>
</evidence>
<name>A0A3B0Z2Z8_9ZZZZ</name>
<keyword evidence="3" id="KW-0227">DNA damage</keyword>
<dbReference type="AlphaFoldDB" id="A0A3B0Z2Z8"/>
<dbReference type="InterPro" id="IPR003717">
    <property type="entry name" value="RecO"/>
</dbReference>
<dbReference type="SUPFAM" id="SSF57863">
    <property type="entry name" value="ArfGap/RecO-like zinc finger"/>
    <property type="match status" value="1"/>
</dbReference>
<dbReference type="GO" id="GO:0006302">
    <property type="term" value="P:double-strand break repair"/>
    <property type="evidence" value="ECO:0007669"/>
    <property type="project" value="TreeGrafter"/>
</dbReference>
<dbReference type="InterPro" id="IPR022572">
    <property type="entry name" value="DNA_rep/recomb_RecO_N"/>
</dbReference>
<keyword evidence="4" id="KW-0233">DNA recombination</keyword>
<feature type="domain" description="DNA replication/recombination mediator RecO N-terminal" evidence="7">
    <location>
        <begin position="7"/>
        <end position="75"/>
    </location>
</feature>